<organism evidence="12 13">
    <name type="scientific">Pseudomonas fluorescens</name>
    <dbReference type="NCBI Taxonomy" id="294"/>
    <lineage>
        <taxon>Bacteria</taxon>
        <taxon>Pseudomonadati</taxon>
        <taxon>Pseudomonadota</taxon>
        <taxon>Gammaproteobacteria</taxon>
        <taxon>Pseudomonadales</taxon>
        <taxon>Pseudomonadaceae</taxon>
        <taxon>Pseudomonas</taxon>
    </lineage>
</organism>
<comment type="cofactor">
    <cofactor evidence="10">
        <name>Mn(2+)</name>
        <dbReference type="ChEBI" id="CHEBI:29035"/>
    </cofactor>
    <text evidence="10">Binds 1 Mn(2+) ion per subunit.</text>
</comment>
<dbReference type="CDD" id="cd02885">
    <property type="entry name" value="NUDIX_IPP_Isomerase"/>
    <property type="match status" value="1"/>
</dbReference>
<dbReference type="GO" id="GO:0046872">
    <property type="term" value="F:metal ion binding"/>
    <property type="evidence" value="ECO:0007669"/>
    <property type="project" value="UniProtKB-KW"/>
</dbReference>
<feature type="binding site" evidence="10">
    <location>
        <position position="85"/>
    </location>
    <ligand>
        <name>Mg(2+)</name>
        <dbReference type="ChEBI" id="CHEBI:18420"/>
    </ligand>
</feature>
<feature type="domain" description="Nudix hydrolase" evidence="11">
    <location>
        <begin position="28"/>
        <end position="160"/>
    </location>
</feature>
<dbReference type="Proteomes" id="UP000255541">
    <property type="component" value="Unassembled WGS sequence"/>
</dbReference>
<evidence type="ECO:0000256" key="6">
    <source>
        <dbReference type="ARBA" id="ARBA00022842"/>
    </source>
</evidence>
<comment type="caution">
    <text evidence="12">The sequence shown here is derived from an EMBL/GenBank/DDBJ whole genome shotgun (WGS) entry which is preliminary data.</text>
</comment>
<dbReference type="HAMAP" id="MF_00202">
    <property type="entry name" value="Idi"/>
    <property type="match status" value="1"/>
</dbReference>
<comment type="subcellular location">
    <subcellularLocation>
        <location evidence="10">Cytoplasm</location>
    </subcellularLocation>
</comment>
<evidence type="ECO:0000256" key="8">
    <source>
        <dbReference type="ARBA" id="ARBA00023229"/>
    </source>
</evidence>
<evidence type="ECO:0000256" key="2">
    <source>
        <dbReference type="ARBA" id="ARBA00007579"/>
    </source>
</evidence>
<dbReference type="Gene3D" id="3.90.79.10">
    <property type="entry name" value="Nucleoside Triphosphate Pyrophosphohydrolase"/>
    <property type="match status" value="1"/>
</dbReference>
<dbReference type="NCBIfam" id="TIGR02150">
    <property type="entry name" value="IPP_isom_1"/>
    <property type="match status" value="1"/>
</dbReference>
<evidence type="ECO:0000256" key="4">
    <source>
        <dbReference type="ARBA" id="ARBA00022490"/>
    </source>
</evidence>
<dbReference type="AlphaFoldDB" id="A0A7Z6MS94"/>
<evidence type="ECO:0000256" key="5">
    <source>
        <dbReference type="ARBA" id="ARBA00022723"/>
    </source>
</evidence>
<keyword evidence="4 10" id="KW-0963">Cytoplasm</keyword>
<dbReference type="InterPro" id="IPR011876">
    <property type="entry name" value="IsopentenylPP_isomerase_typ1"/>
</dbReference>
<keyword evidence="8 10" id="KW-0414">Isoprene biosynthesis</keyword>
<gene>
    <name evidence="10" type="primary">idi</name>
    <name evidence="12" type="ORF">DL347_27105</name>
</gene>
<comment type="catalytic activity">
    <reaction evidence="10">
        <text>isopentenyl diphosphate = dimethylallyl diphosphate</text>
        <dbReference type="Rhea" id="RHEA:23284"/>
        <dbReference type="ChEBI" id="CHEBI:57623"/>
        <dbReference type="ChEBI" id="CHEBI:128769"/>
        <dbReference type="EC" id="5.3.3.2"/>
    </reaction>
</comment>
<protein>
    <recommendedName>
        <fullName evidence="3 10">Isopentenyl-diphosphate Delta-isomerase</fullName>
        <shortName evidence="10">IPP isomerase</shortName>
        <ecNumber evidence="3 10">5.3.3.2</ecNumber>
    </recommendedName>
    <alternativeName>
        <fullName evidence="10">IPP:DMAPP isomerase</fullName>
    </alternativeName>
    <alternativeName>
        <fullName evidence="10">Isopentenyl pyrophosphate isomerase</fullName>
    </alternativeName>
</protein>
<dbReference type="PROSITE" id="PS51462">
    <property type="entry name" value="NUDIX"/>
    <property type="match status" value="1"/>
</dbReference>
<evidence type="ECO:0000313" key="12">
    <source>
        <dbReference type="EMBL" id="RDS88017.1"/>
    </source>
</evidence>
<evidence type="ECO:0000256" key="3">
    <source>
        <dbReference type="ARBA" id="ARBA00012057"/>
    </source>
</evidence>
<comment type="function">
    <text evidence="10">Catalyzes the 1,3-allylic rearrangement of the homoallylic substrate isopentenyl (IPP) to its highly electrophilic allylic isomer, dimethylallyl diphosphate (DMAPP).</text>
</comment>
<proteinExistence type="inferred from homology"/>
<keyword evidence="7 10" id="KW-0464">Manganese</keyword>
<evidence type="ECO:0000259" key="11">
    <source>
        <dbReference type="PROSITE" id="PS51462"/>
    </source>
</evidence>
<evidence type="ECO:0000256" key="10">
    <source>
        <dbReference type="HAMAP-Rule" id="MF_00202"/>
    </source>
</evidence>
<dbReference type="PANTHER" id="PTHR10885:SF0">
    <property type="entry name" value="ISOPENTENYL-DIPHOSPHATE DELTA-ISOMERASE"/>
    <property type="match status" value="1"/>
</dbReference>
<feature type="binding site" evidence="10">
    <location>
        <position position="67"/>
    </location>
    <ligand>
        <name>Mn(2+)</name>
        <dbReference type="ChEBI" id="CHEBI:29035"/>
    </ligand>
</feature>
<dbReference type="PIRSF" id="PIRSF018427">
    <property type="entry name" value="Isopntndiph_ism"/>
    <property type="match status" value="1"/>
</dbReference>
<dbReference type="RefSeq" id="WP_115488519.1">
    <property type="nucleotide sequence ID" value="NZ_QRBA01000019.1"/>
</dbReference>
<dbReference type="InterPro" id="IPR056375">
    <property type="entry name" value="Idi_bact"/>
</dbReference>
<dbReference type="GO" id="GO:0004452">
    <property type="term" value="F:isopentenyl-diphosphate delta-isomerase activity"/>
    <property type="evidence" value="ECO:0007669"/>
    <property type="project" value="UniProtKB-UniRule"/>
</dbReference>
<feature type="binding site" evidence="10">
    <location>
        <position position="30"/>
    </location>
    <ligand>
        <name>Mn(2+)</name>
        <dbReference type="ChEBI" id="CHEBI:29035"/>
    </ligand>
</feature>
<feature type="active site" evidence="10">
    <location>
        <position position="65"/>
    </location>
</feature>
<keyword evidence="6 10" id="KW-0460">Magnesium</keyword>
<dbReference type="PANTHER" id="PTHR10885">
    <property type="entry name" value="ISOPENTENYL-DIPHOSPHATE DELTA-ISOMERASE"/>
    <property type="match status" value="1"/>
</dbReference>
<sequence length="183" mass="20743">MSELLILVDRHDRKKGCASKLEAHRTGQLHRAFSVFIFDDAGRLLLQQRAFGKYHSQGLWTNTCCGHPRPGERTKAAAERRLREEMGITCSLRKVSTLLYREPVSNQLIEHEFDHIFVGVNPGDPIANPNEAHAWQWTTPAQIHARINAAPGTFTVWFRRIFESIGLAGVHAWKELAPANRQA</sequence>
<keyword evidence="9 10" id="KW-0413">Isomerase</keyword>
<comment type="pathway">
    <text evidence="1 10">Isoprenoid biosynthesis; dimethylallyl diphosphate biosynthesis; dimethylallyl diphosphate from isopentenyl diphosphate: step 1/1.</text>
</comment>
<dbReference type="InterPro" id="IPR015797">
    <property type="entry name" value="NUDIX_hydrolase-like_dom_sf"/>
</dbReference>
<comment type="similarity">
    <text evidence="2 10">Belongs to the IPP isomerase type 1 family.</text>
</comment>
<dbReference type="EMBL" id="QRBA01000019">
    <property type="protein sequence ID" value="RDS88017.1"/>
    <property type="molecule type" value="Genomic_DNA"/>
</dbReference>
<evidence type="ECO:0000256" key="7">
    <source>
        <dbReference type="ARBA" id="ARBA00023211"/>
    </source>
</evidence>
<evidence type="ECO:0000256" key="9">
    <source>
        <dbReference type="ARBA" id="ARBA00023235"/>
    </source>
</evidence>
<dbReference type="SUPFAM" id="SSF55811">
    <property type="entry name" value="Nudix"/>
    <property type="match status" value="1"/>
</dbReference>
<dbReference type="GO" id="GO:0009240">
    <property type="term" value="P:isopentenyl diphosphate biosynthetic process"/>
    <property type="evidence" value="ECO:0007669"/>
    <property type="project" value="TreeGrafter"/>
</dbReference>
<dbReference type="Pfam" id="PF00293">
    <property type="entry name" value="NUDIX"/>
    <property type="match status" value="1"/>
</dbReference>
<feature type="binding site" evidence="10">
    <location>
        <position position="110"/>
    </location>
    <ligand>
        <name>Mn(2+)</name>
        <dbReference type="ChEBI" id="CHEBI:29035"/>
    </ligand>
</feature>
<dbReference type="GO" id="GO:0050992">
    <property type="term" value="P:dimethylallyl diphosphate biosynthetic process"/>
    <property type="evidence" value="ECO:0007669"/>
    <property type="project" value="UniProtKB-UniRule"/>
</dbReference>
<feature type="binding site" evidence="10">
    <location>
        <position position="24"/>
    </location>
    <ligand>
        <name>Mn(2+)</name>
        <dbReference type="ChEBI" id="CHEBI:29035"/>
    </ligand>
</feature>
<comment type="cofactor">
    <cofactor evidence="10">
        <name>Mg(2+)</name>
        <dbReference type="ChEBI" id="CHEBI:18420"/>
    </cofactor>
    <text evidence="10">Binds 1 Mg(2+) ion per subunit. The magnesium ion binds only when substrate is bound.</text>
</comment>
<dbReference type="GO" id="GO:0005737">
    <property type="term" value="C:cytoplasm"/>
    <property type="evidence" value="ECO:0007669"/>
    <property type="project" value="UniProtKB-SubCell"/>
</dbReference>
<dbReference type="NCBIfam" id="NF002995">
    <property type="entry name" value="PRK03759.1"/>
    <property type="match status" value="1"/>
</dbReference>
<dbReference type="UniPathway" id="UPA00059">
    <property type="reaction ID" value="UER00104"/>
</dbReference>
<feature type="active site" evidence="10">
    <location>
        <position position="112"/>
    </location>
</feature>
<accession>A0A7Z6MS94</accession>
<reference evidence="12 13" key="1">
    <citation type="submission" date="2018-07" db="EMBL/GenBank/DDBJ databases">
        <title>Draft Genome Sequence of Pseudomonas fluorescens AHK-1 associated with canker disease of kiwifruit.</title>
        <authorList>
            <person name="Wu Z."/>
        </authorList>
    </citation>
    <scope>NUCLEOTIDE SEQUENCE [LARGE SCALE GENOMIC DNA]</scope>
    <source>
        <strain evidence="12 13">AHK-1</strain>
    </source>
</reference>
<evidence type="ECO:0000313" key="13">
    <source>
        <dbReference type="Proteomes" id="UP000255541"/>
    </source>
</evidence>
<name>A0A7Z6MS94_PSEFL</name>
<dbReference type="EC" id="5.3.3.2" evidence="3 10"/>
<dbReference type="InterPro" id="IPR000086">
    <property type="entry name" value="NUDIX_hydrolase_dom"/>
</dbReference>
<evidence type="ECO:0000256" key="1">
    <source>
        <dbReference type="ARBA" id="ARBA00004826"/>
    </source>
</evidence>
<keyword evidence="5 10" id="KW-0479">Metal-binding</keyword>
<feature type="binding site" evidence="10">
    <location>
        <position position="112"/>
    </location>
    <ligand>
        <name>Mn(2+)</name>
        <dbReference type="ChEBI" id="CHEBI:29035"/>
    </ligand>
</feature>